<evidence type="ECO:0000259" key="10">
    <source>
        <dbReference type="PROSITE" id="PS50893"/>
    </source>
</evidence>
<evidence type="ECO:0000256" key="7">
    <source>
        <dbReference type="ARBA" id="ARBA00023136"/>
    </source>
</evidence>
<dbReference type="SUPFAM" id="SSF52540">
    <property type="entry name" value="P-loop containing nucleoside triphosphate hydrolases"/>
    <property type="match status" value="1"/>
</dbReference>
<feature type="transmembrane region" description="Helical" evidence="9">
    <location>
        <begin position="78"/>
        <end position="97"/>
    </location>
</feature>
<evidence type="ECO:0000313" key="12">
    <source>
        <dbReference type="EMBL" id="MEE3715637.1"/>
    </source>
</evidence>
<dbReference type="CDD" id="cd03254">
    <property type="entry name" value="ABCC_Glucan_exporter_like"/>
    <property type="match status" value="1"/>
</dbReference>
<feature type="transmembrane region" description="Helical" evidence="9">
    <location>
        <begin position="154"/>
        <end position="177"/>
    </location>
</feature>
<evidence type="ECO:0000256" key="2">
    <source>
        <dbReference type="ARBA" id="ARBA00022448"/>
    </source>
</evidence>
<feature type="domain" description="ABC transmembrane type-1" evidence="11">
    <location>
        <begin position="44"/>
        <end position="326"/>
    </location>
</feature>
<dbReference type="EMBL" id="JAZBJZ010000006">
    <property type="protein sequence ID" value="MEE3715637.1"/>
    <property type="molecule type" value="Genomic_DNA"/>
</dbReference>
<comment type="subcellular location">
    <subcellularLocation>
        <location evidence="1">Cell membrane</location>
        <topology evidence="1">Multi-pass membrane protein</topology>
    </subcellularLocation>
</comment>
<dbReference type="PANTHER" id="PTHR43394:SF1">
    <property type="entry name" value="ATP-BINDING CASSETTE SUB-FAMILY B MEMBER 10, MITOCHONDRIAL"/>
    <property type="match status" value="1"/>
</dbReference>
<dbReference type="CDD" id="cd18544">
    <property type="entry name" value="ABC_6TM_TmrA_like"/>
    <property type="match status" value="1"/>
</dbReference>
<dbReference type="FunFam" id="3.40.50.300:FF:000287">
    <property type="entry name" value="Multidrug ABC transporter ATP-binding protein"/>
    <property type="match status" value="1"/>
</dbReference>
<dbReference type="Pfam" id="PF00005">
    <property type="entry name" value="ABC_tran"/>
    <property type="match status" value="1"/>
</dbReference>
<dbReference type="GO" id="GO:0005886">
    <property type="term" value="C:plasma membrane"/>
    <property type="evidence" value="ECO:0007669"/>
    <property type="project" value="UniProtKB-SubCell"/>
</dbReference>
<keyword evidence="13" id="KW-1185">Reference proteome</keyword>
<dbReference type="InterPro" id="IPR003593">
    <property type="entry name" value="AAA+_ATPase"/>
</dbReference>
<evidence type="ECO:0000256" key="5">
    <source>
        <dbReference type="ARBA" id="ARBA00022840"/>
    </source>
</evidence>
<dbReference type="InterPro" id="IPR036640">
    <property type="entry name" value="ABC1_TM_sf"/>
</dbReference>
<keyword evidence="3 9" id="KW-0812">Transmembrane</keyword>
<keyword evidence="5 12" id="KW-0067">ATP-binding</keyword>
<dbReference type="InterPro" id="IPR027417">
    <property type="entry name" value="P-loop_NTPase"/>
</dbReference>
<dbReference type="GO" id="GO:0016887">
    <property type="term" value="F:ATP hydrolysis activity"/>
    <property type="evidence" value="ECO:0007669"/>
    <property type="project" value="InterPro"/>
</dbReference>
<dbReference type="Gene3D" id="3.40.50.300">
    <property type="entry name" value="P-loop containing nucleotide triphosphate hydrolases"/>
    <property type="match status" value="1"/>
</dbReference>
<proteinExistence type="predicted"/>
<protein>
    <submittedName>
        <fullName evidence="12">ABC transporter ATP-binding protein</fullName>
    </submittedName>
</protein>
<evidence type="ECO:0000256" key="8">
    <source>
        <dbReference type="SAM" id="MobiDB-lite"/>
    </source>
</evidence>
<feature type="region of interest" description="Disordered" evidence="8">
    <location>
        <begin position="1"/>
        <end position="20"/>
    </location>
</feature>
<feature type="compositionally biased region" description="Polar residues" evidence="8">
    <location>
        <begin position="1"/>
        <end position="14"/>
    </location>
</feature>
<name>A0AAW9PT15_9CYAN</name>
<accession>A0AAW9PT15</accession>
<dbReference type="Gene3D" id="1.20.1560.10">
    <property type="entry name" value="ABC transporter type 1, transmembrane domain"/>
    <property type="match status" value="1"/>
</dbReference>
<dbReference type="Proteomes" id="UP001333818">
    <property type="component" value="Unassembled WGS sequence"/>
</dbReference>
<organism evidence="12 13">
    <name type="scientific">Tumidithrix elongata BACA0141</name>
    <dbReference type="NCBI Taxonomy" id="2716417"/>
    <lineage>
        <taxon>Bacteria</taxon>
        <taxon>Bacillati</taxon>
        <taxon>Cyanobacteriota</taxon>
        <taxon>Cyanophyceae</taxon>
        <taxon>Pseudanabaenales</taxon>
        <taxon>Pseudanabaenaceae</taxon>
        <taxon>Tumidithrix</taxon>
        <taxon>Tumidithrix elongata</taxon>
    </lineage>
</organism>
<dbReference type="Pfam" id="PF00664">
    <property type="entry name" value="ABC_membrane"/>
    <property type="match status" value="1"/>
</dbReference>
<dbReference type="PROSITE" id="PS50893">
    <property type="entry name" value="ABC_TRANSPORTER_2"/>
    <property type="match status" value="1"/>
</dbReference>
<evidence type="ECO:0000313" key="13">
    <source>
        <dbReference type="Proteomes" id="UP001333818"/>
    </source>
</evidence>
<keyword evidence="6 9" id="KW-1133">Transmembrane helix</keyword>
<evidence type="ECO:0000256" key="3">
    <source>
        <dbReference type="ARBA" id="ARBA00022692"/>
    </source>
</evidence>
<dbReference type="InterPro" id="IPR003439">
    <property type="entry name" value="ABC_transporter-like_ATP-bd"/>
</dbReference>
<dbReference type="AlphaFoldDB" id="A0AAW9PT15"/>
<dbReference type="SUPFAM" id="SSF90123">
    <property type="entry name" value="ABC transporter transmembrane region"/>
    <property type="match status" value="1"/>
</dbReference>
<dbReference type="InterPro" id="IPR039421">
    <property type="entry name" value="Type_1_exporter"/>
</dbReference>
<dbReference type="GO" id="GO:0015421">
    <property type="term" value="F:ABC-type oligopeptide transporter activity"/>
    <property type="evidence" value="ECO:0007669"/>
    <property type="project" value="TreeGrafter"/>
</dbReference>
<evidence type="ECO:0000256" key="1">
    <source>
        <dbReference type="ARBA" id="ARBA00004651"/>
    </source>
</evidence>
<reference evidence="12" key="1">
    <citation type="submission" date="2024-01" db="EMBL/GenBank/DDBJ databases">
        <title>Bank of Algae and Cyanobacteria of the Azores (BACA) strain genomes.</title>
        <authorList>
            <person name="Luz R."/>
            <person name="Cordeiro R."/>
            <person name="Fonseca A."/>
            <person name="Goncalves V."/>
        </authorList>
    </citation>
    <scope>NUCLEOTIDE SEQUENCE</scope>
    <source>
        <strain evidence="12">BACA0141</strain>
    </source>
</reference>
<dbReference type="PROSITE" id="PS50929">
    <property type="entry name" value="ABC_TM1F"/>
    <property type="match status" value="1"/>
</dbReference>
<evidence type="ECO:0000256" key="6">
    <source>
        <dbReference type="ARBA" id="ARBA00022989"/>
    </source>
</evidence>
<dbReference type="InterPro" id="IPR011527">
    <property type="entry name" value="ABC1_TM_dom"/>
</dbReference>
<comment type="caution">
    <text evidence="12">The sequence shown here is derived from an EMBL/GenBank/DDBJ whole genome shotgun (WGS) entry which is preliminary data.</text>
</comment>
<feature type="domain" description="ABC transporter" evidence="10">
    <location>
        <begin position="361"/>
        <end position="594"/>
    </location>
</feature>
<sequence length="600" mass="66597">MSIKSSTTKASPSTQKEEKRSEGGDWRLLLQLLPYAKRSTKDLVISFVLLVPLSVAGAIQPILVQQGIDGPIKHGDLIGLRSVCLWVLLTIVVRLALQAWQGYLVQAVGQKITSDIRTDLFRHVTLLSTSFFDRTPVGKLITRLTSDVEALGDVFATGAVGIFSDLASIAVIALFMFWLRWDLALLLVAMVIPITGLIVFFQHEYRKANYKARDRLSDLNSILQENIIGVGIVQLFRRETFNAKQHKEVNKRYIDEVNTTIFHDSAVSATLEWIALVAIAGVLWLGGGQIIQKSLTFGELSAFVLFSQRLFDPLRQLAEKFTVIQSGFTAIERINGIMREAIDIRDPEFPKSLPSDGKGEICFEDVWFGYKPDEYVLKNLNFTIQAGEKVALVGPTGAGKSSIIRLLSRLYEPTKGRILIDGVDIKEITQSELRHRIGVILQDAFLFSGDVKANISLGEDYSLEEVTAAAQSMNVDRFIQALPNGYNTQVRQRGTNLSGGQKQLLAFARAAVRDPRILVLDEATASLDVGTEYLIQQALDRLLVGRTTIIIAHRLSTIRTADRILVLKQGEVVESGSHTELMQSQGLYASLYELEMMSMA</sequence>
<keyword evidence="4" id="KW-0547">Nucleotide-binding</keyword>
<dbReference type="PANTHER" id="PTHR43394">
    <property type="entry name" value="ATP-DEPENDENT PERMEASE MDL1, MITOCHONDRIAL"/>
    <property type="match status" value="1"/>
</dbReference>
<feature type="transmembrane region" description="Helical" evidence="9">
    <location>
        <begin position="43"/>
        <end position="63"/>
    </location>
</feature>
<gene>
    <name evidence="12" type="ORF">V2H45_02635</name>
</gene>
<dbReference type="PROSITE" id="PS00211">
    <property type="entry name" value="ABC_TRANSPORTER_1"/>
    <property type="match status" value="1"/>
</dbReference>
<dbReference type="GO" id="GO:0005524">
    <property type="term" value="F:ATP binding"/>
    <property type="evidence" value="ECO:0007669"/>
    <property type="project" value="UniProtKB-KW"/>
</dbReference>
<evidence type="ECO:0000256" key="4">
    <source>
        <dbReference type="ARBA" id="ARBA00022741"/>
    </source>
</evidence>
<dbReference type="SMART" id="SM00382">
    <property type="entry name" value="AAA"/>
    <property type="match status" value="1"/>
</dbReference>
<keyword evidence="7 9" id="KW-0472">Membrane</keyword>
<evidence type="ECO:0000259" key="11">
    <source>
        <dbReference type="PROSITE" id="PS50929"/>
    </source>
</evidence>
<keyword evidence="2" id="KW-0813">Transport</keyword>
<feature type="transmembrane region" description="Helical" evidence="9">
    <location>
        <begin position="183"/>
        <end position="201"/>
    </location>
</feature>
<feature type="transmembrane region" description="Helical" evidence="9">
    <location>
        <begin position="273"/>
        <end position="291"/>
    </location>
</feature>
<dbReference type="InterPro" id="IPR017871">
    <property type="entry name" value="ABC_transporter-like_CS"/>
</dbReference>
<evidence type="ECO:0000256" key="9">
    <source>
        <dbReference type="SAM" id="Phobius"/>
    </source>
</evidence>